<sequence>MNLWCWLITFCIFVNRSRELKKGNLSQLYSGVQIKRSGHQNIFNFDDLTLKKAFCKREKYVTLLFMRTLSASKGGTMDIKQDNQIIVSNIDVRTANRIRVLQLLFNEENLTQMDIKNRLHLSGPTVTQAVQLFMGAGLVREGKEMPSSGGRKPHLIEFCYDAYHAVGVEIRKHHADICVIDLHGRVTARKVYHILFENNDTYWKQINELIHETMEINKDVKNILGVGIAFPGEISPSGKMVYRATVLGRKNLALDIVQKNIDFPIHIEYGANAAGFGAVWR</sequence>
<dbReference type="InterPro" id="IPR036390">
    <property type="entry name" value="WH_DNA-bd_sf"/>
</dbReference>
<gene>
    <name evidence="1" type="ORF">OBE_17576</name>
</gene>
<dbReference type="Gene3D" id="3.30.420.40">
    <property type="match status" value="1"/>
</dbReference>
<dbReference type="PANTHER" id="PTHR18964:SF149">
    <property type="entry name" value="BIFUNCTIONAL UDP-N-ACETYLGLUCOSAMINE 2-EPIMERASE_N-ACETYLMANNOSAMINE KINASE"/>
    <property type="match status" value="1"/>
</dbReference>
<protein>
    <submittedName>
        <fullName evidence="1">ROK family protein</fullName>
    </submittedName>
</protein>
<organism evidence="1">
    <name type="scientific">human gut metagenome</name>
    <dbReference type="NCBI Taxonomy" id="408170"/>
    <lineage>
        <taxon>unclassified sequences</taxon>
        <taxon>metagenomes</taxon>
        <taxon>organismal metagenomes</taxon>
    </lineage>
</organism>
<feature type="non-terminal residue" evidence="1">
    <location>
        <position position="281"/>
    </location>
</feature>
<evidence type="ECO:0000313" key="1">
    <source>
        <dbReference type="EMBL" id="EKC44255.1"/>
    </source>
</evidence>
<reference evidence="1" key="1">
    <citation type="journal article" date="2013" name="Environ. Microbiol.">
        <title>Microbiota from the distal guts of lean and obese adolescents exhibit partial functional redundancy besides clear differences in community structure.</title>
        <authorList>
            <person name="Ferrer M."/>
            <person name="Ruiz A."/>
            <person name="Lanza F."/>
            <person name="Haange S.B."/>
            <person name="Oberbach A."/>
            <person name="Till H."/>
            <person name="Bargiela R."/>
            <person name="Campoy C."/>
            <person name="Segura M.T."/>
            <person name="Richter M."/>
            <person name="von Bergen M."/>
            <person name="Seifert J."/>
            <person name="Suarez A."/>
        </authorList>
    </citation>
    <scope>NUCLEOTIDE SEQUENCE</scope>
</reference>
<dbReference type="PANTHER" id="PTHR18964">
    <property type="entry name" value="ROK (REPRESSOR, ORF, KINASE) FAMILY"/>
    <property type="match status" value="1"/>
</dbReference>
<dbReference type="AlphaFoldDB" id="K1RS03"/>
<dbReference type="SUPFAM" id="SSF53067">
    <property type="entry name" value="Actin-like ATPase domain"/>
    <property type="match status" value="1"/>
</dbReference>
<proteinExistence type="predicted"/>
<dbReference type="SUPFAM" id="SSF46785">
    <property type="entry name" value="Winged helix' DNA-binding domain"/>
    <property type="match status" value="1"/>
</dbReference>
<accession>K1RS03</accession>
<dbReference type="CDD" id="cd23763">
    <property type="entry name" value="ASKHA_ATPase_ROK"/>
    <property type="match status" value="1"/>
</dbReference>
<comment type="caution">
    <text evidence="1">The sequence shown here is derived from an EMBL/GenBank/DDBJ whole genome shotgun (WGS) entry which is preliminary data.</text>
</comment>
<dbReference type="InterPro" id="IPR036388">
    <property type="entry name" value="WH-like_DNA-bd_sf"/>
</dbReference>
<dbReference type="InterPro" id="IPR043129">
    <property type="entry name" value="ATPase_NBD"/>
</dbReference>
<name>K1RS03_9ZZZZ</name>
<dbReference type="EMBL" id="AJWZ01011730">
    <property type="protein sequence ID" value="EKC44255.1"/>
    <property type="molecule type" value="Genomic_DNA"/>
</dbReference>
<dbReference type="Gene3D" id="1.10.10.10">
    <property type="entry name" value="Winged helix-like DNA-binding domain superfamily/Winged helix DNA-binding domain"/>
    <property type="match status" value="1"/>
</dbReference>
<dbReference type="InterPro" id="IPR000600">
    <property type="entry name" value="ROK"/>
</dbReference>
<dbReference type="Pfam" id="PF00480">
    <property type="entry name" value="ROK"/>
    <property type="match status" value="1"/>
</dbReference>